<evidence type="ECO:0000313" key="1">
    <source>
        <dbReference type="EMBL" id="DAE26598.1"/>
    </source>
</evidence>
<dbReference type="EMBL" id="BK015821">
    <property type="protein sequence ID" value="DAE26598.1"/>
    <property type="molecule type" value="Genomic_DNA"/>
</dbReference>
<proteinExistence type="predicted"/>
<sequence>MLLIAGNSIYDLPKELYSGNKDVEAIVMHLITGNSKAPELQKPIVNILSSNIKEVIRIEGARIPVEHHNMFFTKGTYSTDVPEFGRKLQEFKLKTSEGYNATVFKHEVEDIMDAENNGINLLEQDAKTVQGYSQVYLKRFKPGKLIKALYTGHSDYGKIPAEGTGTEQYSSNFGFLRGEDNSIVLNPLEKDKWGNTSHYRGTKSGALTINDILDCADLIKAYNTYSGDDIIALASSRTIYRLADLYNYPKYKDDHQMDGVPVMNVAGVKFIEIANMSDDFIIFLDSGRRDMILQCVNKATNQRGLSLVTEKDLKAITSPADVNGMKLRIHPMEYLVLARESGVILSIAKGKTTPANKVGWMEDTEATKLENLIKKIDMTYENIAG</sequence>
<accession>A0A8S5R579</accession>
<name>A0A8S5R579_9CAUD</name>
<protein>
    <submittedName>
        <fullName evidence="1">Uncharacterized protein</fullName>
    </submittedName>
</protein>
<reference evidence="1" key="1">
    <citation type="journal article" date="2021" name="Proc. Natl. Acad. Sci. U.S.A.">
        <title>A Catalog of Tens of Thousands of Viruses from Human Metagenomes Reveals Hidden Associations with Chronic Diseases.</title>
        <authorList>
            <person name="Tisza M.J."/>
            <person name="Buck C.B."/>
        </authorList>
    </citation>
    <scope>NUCLEOTIDE SEQUENCE</scope>
    <source>
        <strain evidence="1">CtaCq7</strain>
    </source>
</reference>
<organism evidence="1">
    <name type="scientific">Ackermannviridae sp. ctaCq7</name>
    <dbReference type="NCBI Taxonomy" id="2827294"/>
    <lineage>
        <taxon>Viruses</taxon>
        <taxon>Duplodnaviria</taxon>
        <taxon>Heunggongvirae</taxon>
        <taxon>Uroviricota</taxon>
        <taxon>Caudoviricetes</taxon>
        <taxon>Pantevenvirales</taxon>
        <taxon>Ackermannviridae</taxon>
    </lineage>
</organism>